<evidence type="ECO:0000313" key="4">
    <source>
        <dbReference type="EnsemblPlants" id="PGSC0003DMT400088361"/>
    </source>
</evidence>
<dbReference type="GO" id="GO:0003676">
    <property type="term" value="F:nucleic acid binding"/>
    <property type="evidence" value="ECO:0007669"/>
    <property type="project" value="InterPro"/>
</dbReference>
<feature type="compositionally biased region" description="Basic and acidic residues" evidence="2">
    <location>
        <begin position="77"/>
        <end position="113"/>
    </location>
</feature>
<proteinExistence type="predicted"/>
<keyword evidence="1" id="KW-0863">Zinc-finger</keyword>
<dbReference type="PROSITE" id="PS50158">
    <property type="entry name" value="ZF_CCHC"/>
    <property type="match status" value="1"/>
</dbReference>
<dbReference type="Gramene" id="PGSC0003DMT400088361">
    <property type="protein sequence ID" value="PGSC0003DMT400088361"/>
    <property type="gene ID" value="PGSC0003DMG400037932"/>
</dbReference>
<dbReference type="PaxDb" id="4113-PGSC0003DMT400088361"/>
<protein>
    <recommendedName>
        <fullName evidence="3">CCHC-type domain-containing protein</fullName>
    </recommendedName>
</protein>
<dbReference type="Proteomes" id="UP000011115">
    <property type="component" value="Unassembled WGS sequence"/>
</dbReference>
<keyword evidence="1" id="KW-0479">Metal-binding</keyword>
<evidence type="ECO:0000256" key="2">
    <source>
        <dbReference type="SAM" id="MobiDB-lite"/>
    </source>
</evidence>
<dbReference type="InParanoid" id="M1DFT4"/>
<dbReference type="InterPro" id="IPR001878">
    <property type="entry name" value="Znf_CCHC"/>
</dbReference>
<sequence>MGVCYGCGKGGYQLKDCPTCSAKGREGNQFPPSGSNSDAPKKSRFYALQSRCDQEGSQMLSPRLYVKAWLPQGPPRDLNKNQETALKEAKRSSHPRREDHEAWTDSHPIDGSRESNLSLLQGSPGPNVPAPFHGRAVRSVDQHTLRGKVS</sequence>
<evidence type="ECO:0000313" key="5">
    <source>
        <dbReference type="Proteomes" id="UP000011115"/>
    </source>
</evidence>
<feature type="region of interest" description="Disordered" evidence="2">
    <location>
        <begin position="21"/>
        <end position="44"/>
    </location>
</feature>
<organism evidence="4 5">
    <name type="scientific">Solanum tuberosum</name>
    <name type="common">Potato</name>
    <dbReference type="NCBI Taxonomy" id="4113"/>
    <lineage>
        <taxon>Eukaryota</taxon>
        <taxon>Viridiplantae</taxon>
        <taxon>Streptophyta</taxon>
        <taxon>Embryophyta</taxon>
        <taxon>Tracheophyta</taxon>
        <taxon>Spermatophyta</taxon>
        <taxon>Magnoliopsida</taxon>
        <taxon>eudicotyledons</taxon>
        <taxon>Gunneridae</taxon>
        <taxon>Pentapetalae</taxon>
        <taxon>asterids</taxon>
        <taxon>lamiids</taxon>
        <taxon>Solanales</taxon>
        <taxon>Solanaceae</taxon>
        <taxon>Solanoideae</taxon>
        <taxon>Solaneae</taxon>
        <taxon>Solanum</taxon>
    </lineage>
</organism>
<feature type="region of interest" description="Disordered" evidence="2">
    <location>
        <begin position="71"/>
        <end position="150"/>
    </location>
</feature>
<accession>M1DFT4</accession>
<evidence type="ECO:0000259" key="3">
    <source>
        <dbReference type="PROSITE" id="PS50158"/>
    </source>
</evidence>
<reference evidence="4" key="2">
    <citation type="submission" date="2015-06" db="UniProtKB">
        <authorList>
            <consortium name="EnsemblPlants"/>
        </authorList>
    </citation>
    <scope>IDENTIFICATION</scope>
    <source>
        <strain evidence="4">DM1-3 516 R44</strain>
    </source>
</reference>
<dbReference type="HOGENOM" id="CLU_1743762_0_0_1"/>
<dbReference type="GO" id="GO:0008270">
    <property type="term" value="F:zinc ion binding"/>
    <property type="evidence" value="ECO:0007669"/>
    <property type="project" value="UniProtKB-KW"/>
</dbReference>
<reference evidence="5" key="1">
    <citation type="journal article" date="2011" name="Nature">
        <title>Genome sequence and analysis of the tuber crop potato.</title>
        <authorList>
            <consortium name="The Potato Genome Sequencing Consortium"/>
        </authorList>
    </citation>
    <scope>NUCLEOTIDE SEQUENCE [LARGE SCALE GENOMIC DNA]</scope>
    <source>
        <strain evidence="5">cv. DM1-3 516 R44</strain>
    </source>
</reference>
<keyword evidence="1" id="KW-0862">Zinc</keyword>
<name>M1DFT4_SOLTU</name>
<dbReference type="AlphaFoldDB" id="M1DFT4"/>
<feature type="domain" description="CCHC-type" evidence="3">
    <location>
        <begin position="4"/>
        <end position="18"/>
    </location>
</feature>
<dbReference type="EnsemblPlants" id="PGSC0003DMT400088361">
    <property type="protein sequence ID" value="PGSC0003DMT400088361"/>
    <property type="gene ID" value="PGSC0003DMG400037932"/>
</dbReference>
<keyword evidence="5" id="KW-1185">Reference proteome</keyword>
<evidence type="ECO:0000256" key="1">
    <source>
        <dbReference type="PROSITE-ProRule" id="PRU00047"/>
    </source>
</evidence>